<dbReference type="EMBL" id="QWDC01000004">
    <property type="protein sequence ID" value="RFZ90391.1"/>
    <property type="molecule type" value="Genomic_DNA"/>
</dbReference>
<protein>
    <submittedName>
        <fullName evidence="2">Glyoxalase</fullName>
    </submittedName>
</protein>
<comment type="caution">
    <text evidence="2">The sequence shown here is derived from an EMBL/GenBank/DDBJ whole genome shotgun (WGS) entry which is preliminary data.</text>
</comment>
<dbReference type="Gene3D" id="3.10.180.10">
    <property type="entry name" value="2,3-Dihydroxybiphenyl 1,2-Dioxygenase, domain 1"/>
    <property type="match status" value="1"/>
</dbReference>
<dbReference type="Pfam" id="PF00903">
    <property type="entry name" value="Glyoxalase"/>
    <property type="match status" value="1"/>
</dbReference>
<dbReference type="Proteomes" id="UP000264217">
    <property type="component" value="Unassembled WGS sequence"/>
</dbReference>
<proteinExistence type="predicted"/>
<sequence>MKTTTIWANMAVKDLERTSKFYNAIGFKPNGDYNSDTLTSFLVGNDNFVIHFFTEEHLKQGMAGELSDLTKGNEIVFTLGVPDRAKADEWAVEIRNAGGTMVTEPVEFAPGYYGFVFADPDGHKFNVFYCKDLEEK</sequence>
<evidence type="ECO:0000259" key="1">
    <source>
        <dbReference type="PROSITE" id="PS51819"/>
    </source>
</evidence>
<organism evidence="2 3">
    <name type="scientific">Mucilaginibacter conchicola</name>
    <dbReference type="NCBI Taxonomy" id="2303333"/>
    <lineage>
        <taxon>Bacteria</taxon>
        <taxon>Pseudomonadati</taxon>
        <taxon>Bacteroidota</taxon>
        <taxon>Sphingobacteriia</taxon>
        <taxon>Sphingobacteriales</taxon>
        <taxon>Sphingobacteriaceae</taxon>
        <taxon>Mucilaginibacter</taxon>
    </lineage>
</organism>
<keyword evidence="3" id="KW-1185">Reference proteome</keyword>
<dbReference type="RefSeq" id="WP_117393804.1">
    <property type="nucleotide sequence ID" value="NZ_QWDC01000004.1"/>
</dbReference>
<dbReference type="AlphaFoldDB" id="A0A372NN83"/>
<accession>A0A372NN83</accession>
<evidence type="ECO:0000313" key="3">
    <source>
        <dbReference type="Proteomes" id="UP000264217"/>
    </source>
</evidence>
<gene>
    <name evidence="2" type="ORF">D0C36_21605</name>
</gene>
<name>A0A372NN83_9SPHI</name>
<dbReference type="PANTHER" id="PTHR36503">
    <property type="entry name" value="BLR2520 PROTEIN"/>
    <property type="match status" value="1"/>
</dbReference>
<reference evidence="2 3" key="1">
    <citation type="submission" date="2018-08" db="EMBL/GenBank/DDBJ databases">
        <title>Mucilaginibacter sp. MYSH2.</title>
        <authorList>
            <person name="Seo T."/>
        </authorList>
    </citation>
    <scope>NUCLEOTIDE SEQUENCE [LARGE SCALE GENOMIC DNA]</scope>
    <source>
        <strain evidence="2 3">MYSH2</strain>
    </source>
</reference>
<evidence type="ECO:0000313" key="2">
    <source>
        <dbReference type="EMBL" id="RFZ90391.1"/>
    </source>
</evidence>
<dbReference type="InterPro" id="IPR004360">
    <property type="entry name" value="Glyas_Fos-R_dOase_dom"/>
</dbReference>
<dbReference type="PANTHER" id="PTHR36503:SF2">
    <property type="entry name" value="BLR2408 PROTEIN"/>
    <property type="match status" value="1"/>
</dbReference>
<dbReference type="InterPro" id="IPR029068">
    <property type="entry name" value="Glyas_Bleomycin-R_OHBP_Dase"/>
</dbReference>
<feature type="domain" description="VOC" evidence="1">
    <location>
        <begin position="4"/>
        <end position="130"/>
    </location>
</feature>
<dbReference type="OrthoDB" id="669651at2"/>
<dbReference type="SUPFAM" id="SSF54593">
    <property type="entry name" value="Glyoxalase/Bleomycin resistance protein/Dihydroxybiphenyl dioxygenase"/>
    <property type="match status" value="1"/>
</dbReference>
<dbReference type="PROSITE" id="PS51819">
    <property type="entry name" value="VOC"/>
    <property type="match status" value="1"/>
</dbReference>
<dbReference type="InterPro" id="IPR037523">
    <property type="entry name" value="VOC_core"/>
</dbReference>